<comment type="caution">
    <text evidence="4">The sequence shown here is derived from an EMBL/GenBank/DDBJ whole genome shotgun (WGS) entry which is preliminary data.</text>
</comment>
<evidence type="ECO:0000313" key="7">
    <source>
        <dbReference type="Proteomes" id="UP000286003"/>
    </source>
</evidence>
<name>A0A3E4KSJ8_9BACE</name>
<evidence type="ECO:0000313" key="3">
    <source>
        <dbReference type="EMBL" id="RHL93493.1"/>
    </source>
</evidence>
<accession>A0A3E4KSJ8</accession>
<dbReference type="Proteomes" id="UP000286003">
    <property type="component" value="Unassembled WGS sequence"/>
</dbReference>
<dbReference type="InterPro" id="IPR007712">
    <property type="entry name" value="RelE/ParE_toxin"/>
</dbReference>
<dbReference type="Gene3D" id="3.30.2310.20">
    <property type="entry name" value="RelE-like"/>
    <property type="match status" value="1"/>
</dbReference>
<keyword evidence="1" id="KW-1277">Toxin-antitoxin system</keyword>
<protein>
    <submittedName>
        <fullName evidence="4">Type II toxin-antitoxin system RelE/ParE family toxin</fullName>
    </submittedName>
</protein>
<evidence type="ECO:0000256" key="1">
    <source>
        <dbReference type="ARBA" id="ARBA00022649"/>
    </source>
</evidence>
<organism evidence="4 7">
    <name type="scientific">Bacteroides intestinalis</name>
    <dbReference type="NCBI Taxonomy" id="329854"/>
    <lineage>
        <taxon>Bacteria</taxon>
        <taxon>Pseudomonadati</taxon>
        <taxon>Bacteroidota</taxon>
        <taxon>Bacteroidia</taxon>
        <taxon>Bacteroidales</taxon>
        <taxon>Bacteroidaceae</taxon>
        <taxon>Bacteroides</taxon>
    </lineage>
</organism>
<proteinExistence type="predicted"/>
<dbReference type="Pfam" id="PF05016">
    <property type="entry name" value="ParE_toxin"/>
    <property type="match status" value="1"/>
</dbReference>
<evidence type="ECO:0000313" key="4">
    <source>
        <dbReference type="EMBL" id="RHN04279.1"/>
    </source>
</evidence>
<dbReference type="RefSeq" id="WP_117707579.1">
    <property type="nucleotide sequence ID" value="NZ_BAABZC010000001.1"/>
</dbReference>
<dbReference type="Proteomes" id="UP000285013">
    <property type="component" value="Unassembled WGS sequence"/>
</dbReference>
<dbReference type="Proteomes" id="UP000284772">
    <property type="component" value="Unassembled WGS sequence"/>
</dbReference>
<dbReference type="EMBL" id="QRPE01000008">
    <property type="protein sequence ID" value="RHL93493.1"/>
    <property type="molecule type" value="Genomic_DNA"/>
</dbReference>
<sequence>MEIIWSRSAKETLATVLDYIEEYFDSTVAMKVYNKINNHVDLLVSFPRMGVRDPRFSIDEMEVRYLVNTPNIIYYAIIQDVIVIISVFDARRSPDTISTMVVDFMKQYR</sequence>
<dbReference type="AlphaFoldDB" id="A0A3E4KSJ8"/>
<dbReference type="EMBL" id="QRWT01000008">
    <property type="protein sequence ID" value="RGT52851.1"/>
    <property type="molecule type" value="Genomic_DNA"/>
</dbReference>
<evidence type="ECO:0000313" key="6">
    <source>
        <dbReference type="Proteomes" id="UP000285013"/>
    </source>
</evidence>
<gene>
    <name evidence="2" type="ORF">DWX27_10215</name>
    <name evidence="4" type="ORF">DWZ32_17920</name>
    <name evidence="3" type="ORF">DWZ95_09210</name>
</gene>
<evidence type="ECO:0000313" key="2">
    <source>
        <dbReference type="EMBL" id="RGT52851.1"/>
    </source>
</evidence>
<dbReference type="InterPro" id="IPR035093">
    <property type="entry name" value="RelE/ParE_toxin_dom_sf"/>
</dbReference>
<dbReference type="EMBL" id="QRQM01000023">
    <property type="protein sequence ID" value="RHN04279.1"/>
    <property type="molecule type" value="Genomic_DNA"/>
</dbReference>
<reference evidence="5 6" key="1">
    <citation type="submission" date="2018-08" db="EMBL/GenBank/DDBJ databases">
        <title>A genome reference for cultivated species of the human gut microbiota.</title>
        <authorList>
            <person name="Zou Y."/>
            <person name="Xue W."/>
            <person name="Luo G."/>
        </authorList>
    </citation>
    <scope>NUCLEOTIDE SEQUENCE [LARGE SCALE GENOMIC DNA]</scope>
    <source>
        <strain evidence="2 5">AF19-10AC</strain>
        <strain evidence="4 7">AF31-23</strain>
        <strain evidence="3 6">AF36-16BH</strain>
    </source>
</reference>
<evidence type="ECO:0000313" key="5">
    <source>
        <dbReference type="Proteomes" id="UP000284772"/>
    </source>
</evidence>